<feature type="chain" id="PRO_5037382054" description="Right handed beta helix domain-containing protein" evidence="1">
    <location>
        <begin position="25"/>
        <end position="570"/>
    </location>
</feature>
<comment type="caution">
    <text evidence="2">The sequence shown here is derived from an EMBL/GenBank/DDBJ whole genome shotgun (WGS) entry which is preliminary data.</text>
</comment>
<evidence type="ECO:0000313" key="3">
    <source>
        <dbReference type="Proteomes" id="UP000725002"/>
    </source>
</evidence>
<reference evidence="2" key="2">
    <citation type="journal article" date="2021" name="PeerJ">
        <title>Extensive microbial diversity within the chicken gut microbiome revealed by metagenomics and culture.</title>
        <authorList>
            <person name="Gilroy R."/>
            <person name="Ravi A."/>
            <person name="Getino M."/>
            <person name="Pursley I."/>
            <person name="Horton D.L."/>
            <person name="Alikhan N.F."/>
            <person name="Baker D."/>
            <person name="Gharbi K."/>
            <person name="Hall N."/>
            <person name="Watson M."/>
            <person name="Adriaenssens E.M."/>
            <person name="Foster-Nyarko E."/>
            <person name="Jarju S."/>
            <person name="Secka A."/>
            <person name="Antonio M."/>
            <person name="Oren A."/>
            <person name="Chaudhuri R.R."/>
            <person name="La Ragione R."/>
            <person name="Hildebrand F."/>
            <person name="Pallen M.J."/>
        </authorList>
    </citation>
    <scope>NUCLEOTIDE SEQUENCE</scope>
    <source>
        <strain evidence="2">G3-8215</strain>
    </source>
</reference>
<gene>
    <name evidence="2" type="ORF">IAB75_00920</name>
</gene>
<organism evidence="2 3">
    <name type="scientific">Candidatus Cryptobacteroides avicola</name>
    <dbReference type="NCBI Taxonomy" id="2840757"/>
    <lineage>
        <taxon>Bacteria</taxon>
        <taxon>Pseudomonadati</taxon>
        <taxon>Bacteroidota</taxon>
        <taxon>Bacteroidia</taxon>
        <taxon>Bacteroidales</taxon>
        <taxon>Candidatus Cryptobacteroides</taxon>
    </lineage>
</organism>
<evidence type="ECO:0008006" key="4">
    <source>
        <dbReference type="Google" id="ProtNLM"/>
    </source>
</evidence>
<evidence type="ECO:0000313" key="2">
    <source>
        <dbReference type="EMBL" id="MBO8482673.1"/>
    </source>
</evidence>
<dbReference type="EMBL" id="JADILV010000006">
    <property type="protein sequence ID" value="MBO8482673.1"/>
    <property type="molecule type" value="Genomic_DNA"/>
</dbReference>
<dbReference type="Proteomes" id="UP000725002">
    <property type="component" value="Unassembled WGS sequence"/>
</dbReference>
<protein>
    <recommendedName>
        <fullName evidence="4">Right handed beta helix domain-containing protein</fullName>
    </recommendedName>
</protein>
<dbReference type="Gene3D" id="2.160.20.10">
    <property type="entry name" value="Single-stranded right-handed beta-helix, Pectin lyase-like"/>
    <property type="match status" value="3"/>
</dbReference>
<dbReference type="AlphaFoldDB" id="A0A940DST1"/>
<feature type="signal peptide" evidence="1">
    <location>
        <begin position="1"/>
        <end position="24"/>
    </location>
</feature>
<accession>A0A940DST1</accession>
<dbReference type="InterPro" id="IPR012334">
    <property type="entry name" value="Pectin_lyas_fold"/>
</dbReference>
<name>A0A940DST1_9BACT</name>
<evidence type="ECO:0000256" key="1">
    <source>
        <dbReference type="SAM" id="SignalP"/>
    </source>
</evidence>
<sequence length="570" mass="62731">MKKTHFLIPALLLSAISVFVHVEAAGKGTSNPESTEEISVTRFGARPDDGRDDTEALRKAAEYCRTHPGTTLVIPKGVYCLKDKEAEKLEQEVMSGKMGPNPESVIFTPYYPYVRGLDFEGSEDVTVRADGAVLMCEGWMEPVSLIGCRNFRIEGLTIDYLRKPFSQGTILEVTPESMLVQFRNDHGLTEATPFPRLMIWDSRKGGAFRDAIYFPEHRLEGDNLVRFMTSIPEYLEGEQLAAPHSFHFRPAIYIGESDGVTLKNVTIHSQPGMGITGFDSKDITILGLNVCPSDGYSFSTNTDATHFACCEGRLVFDQCFFKAQGDDATNVHGYYHDIASVSDDGWLTLELRAPTFTHSQVTDVPRIGDTVEITRISTLVPEMTATVTDVMHEEKSTTVRIKTDKSLPEHWQDYYVFNVSKLPSLEFCRSVVWGNLARAVLSKTRNVSIHDNIFRGCTGTAIHVGAESWWKEAGHGVNVSITDNVIVNCGDGGAQFGAAGIAVVIDAPDTEGTILHDGIEISRNIIKGCPGHGGCGIAVRNARNVKIHDNIVERCAETVSTYSTENISIH</sequence>
<dbReference type="SUPFAM" id="SSF51126">
    <property type="entry name" value="Pectin lyase-like"/>
    <property type="match status" value="1"/>
</dbReference>
<keyword evidence="1" id="KW-0732">Signal</keyword>
<dbReference type="SMART" id="SM00710">
    <property type="entry name" value="PbH1"/>
    <property type="match status" value="5"/>
</dbReference>
<dbReference type="InterPro" id="IPR006626">
    <property type="entry name" value="PbH1"/>
</dbReference>
<dbReference type="InterPro" id="IPR011050">
    <property type="entry name" value="Pectin_lyase_fold/virulence"/>
</dbReference>
<reference evidence="2" key="1">
    <citation type="submission" date="2020-10" db="EMBL/GenBank/DDBJ databases">
        <authorList>
            <person name="Gilroy R."/>
        </authorList>
    </citation>
    <scope>NUCLEOTIDE SEQUENCE</scope>
    <source>
        <strain evidence="2">G3-8215</strain>
    </source>
</reference>
<proteinExistence type="predicted"/>